<sequence length="224" mass="24650">MSRAHMLYDDKALQGGPTRYVKWPAAYDPQRELCSRGDGIIFVGKLEAKPNRVIVTDPSGQQARRMQLAFVDALSRQFKDGVEVDVVVSSSTKTRTGHLNSSYTTAAGRSDRISAESVSSRIYAGADRLLASKPRRQLAGRDLFNFLGDEATLLKLDLIPGEEYRLRTHRDSCFIESITSVDGSVKHVTNFTAGVGQGIKEDSASWTDKVLSKVIDQCCPLPPE</sequence>
<evidence type="ECO:0000313" key="3">
    <source>
        <dbReference type="EMBL" id="EDQ90750.1"/>
    </source>
</evidence>
<protein>
    <recommendedName>
        <fullName evidence="2">Arpin</fullName>
    </recommendedName>
</protein>
<evidence type="ECO:0000256" key="2">
    <source>
        <dbReference type="ARBA" id="ARBA00019314"/>
    </source>
</evidence>
<dbReference type="Proteomes" id="UP000001357">
    <property type="component" value="Unassembled WGS sequence"/>
</dbReference>
<dbReference type="InterPro" id="IPR018889">
    <property type="entry name" value="Arpin"/>
</dbReference>
<dbReference type="OMA" id="QTVAFWI"/>
<evidence type="ECO:0000256" key="1">
    <source>
        <dbReference type="ARBA" id="ARBA00008453"/>
    </source>
</evidence>
<dbReference type="PANTHER" id="PTHR31199">
    <property type="entry name" value="ARPIN"/>
    <property type="match status" value="1"/>
</dbReference>
<dbReference type="STRING" id="81824.A9UWE0"/>
<dbReference type="FunCoup" id="A9UWE0">
    <property type="interactions" value="38"/>
</dbReference>
<dbReference type="GO" id="GO:0051126">
    <property type="term" value="P:negative regulation of actin nucleation"/>
    <property type="evidence" value="ECO:0000318"/>
    <property type="project" value="GO_Central"/>
</dbReference>
<dbReference type="PANTHER" id="PTHR31199:SF1">
    <property type="entry name" value="ARPIN"/>
    <property type="match status" value="1"/>
</dbReference>
<dbReference type="Pfam" id="PF10574">
    <property type="entry name" value="UPF0552"/>
    <property type="match status" value="1"/>
</dbReference>
<dbReference type="RefSeq" id="XP_001744801.1">
    <property type="nucleotide sequence ID" value="XM_001744749.1"/>
</dbReference>
<dbReference type="EMBL" id="CH991547">
    <property type="protein sequence ID" value="EDQ90750.1"/>
    <property type="molecule type" value="Genomic_DNA"/>
</dbReference>
<name>A9UWE0_MONBE</name>
<dbReference type="InParanoid" id="A9UWE0"/>
<proteinExistence type="inferred from homology"/>
<dbReference type="AlphaFoldDB" id="A9UWE0"/>
<dbReference type="KEGG" id="mbr:MONBRDRAFT_24427"/>
<dbReference type="GeneID" id="5889946"/>
<gene>
    <name evidence="3" type="ORF">MONBRDRAFT_24427</name>
</gene>
<evidence type="ECO:0000313" key="4">
    <source>
        <dbReference type="Proteomes" id="UP000001357"/>
    </source>
</evidence>
<accession>A9UWE0</accession>
<comment type="similarity">
    <text evidence="1">Belongs to the Arpin family.</text>
</comment>
<organism evidence="3 4">
    <name type="scientific">Monosiga brevicollis</name>
    <name type="common">Choanoflagellate</name>
    <dbReference type="NCBI Taxonomy" id="81824"/>
    <lineage>
        <taxon>Eukaryota</taxon>
        <taxon>Choanoflagellata</taxon>
        <taxon>Craspedida</taxon>
        <taxon>Salpingoecidae</taxon>
        <taxon>Monosiga</taxon>
    </lineage>
</organism>
<reference evidence="3 4" key="1">
    <citation type="journal article" date="2008" name="Nature">
        <title>The genome of the choanoflagellate Monosiga brevicollis and the origin of metazoans.</title>
        <authorList>
            <consortium name="JGI Sequencing"/>
            <person name="King N."/>
            <person name="Westbrook M.J."/>
            <person name="Young S.L."/>
            <person name="Kuo A."/>
            <person name="Abedin M."/>
            <person name="Chapman J."/>
            <person name="Fairclough S."/>
            <person name="Hellsten U."/>
            <person name="Isogai Y."/>
            <person name="Letunic I."/>
            <person name="Marr M."/>
            <person name="Pincus D."/>
            <person name="Putnam N."/>
            <person name="Rokas A."/>
            <person name="Wright K.J."/>
            <person name="Zuzow R."/>
            <person name="Dirks W."/>
            <person name="Good M."/>
            <person name="Goodstein D."/>
            <person name="Lemons D."/>
            <person name="Li W."/>
            <person name="Lyons J.B."/>
            <person name="Morris A."/>
            <person name="Nichols S."/>
            <person name="Richter D.J."/>
            <person name="Salamov A."/>
            <person name="Bork P."/>
            <person name="Lim W.A."/>
            <person name="Manning G."/>
            <person name="Miller W.T."/>
            <person name="McGinnis W."/>
            <person name="Shapiro H."/>
            <person name="Tjian R."/>
            <person name="Grigoriev I.V."/>
            <person name="Rokhsar D."/>
        </authorList>
    </citation>
    <scope>NUCLEOTIDE SEQUENCE [LARGE SCALE GENOMIC DNA]</scope>
    <source>
        <strain evidence="4">MX1 / ATCC 50154</strain>
    </source>
</reference>
<keyword evidence="4" id="KW-1185">Reference proteome</keyword>